<feature type="non-terminal residue" evidence="1">
    <location>
        <position position="1"/>
    </location>
</feature>
<accession>A0A091FSX0</accession>
<protein>
    <submittedName>
        <fullName evidence="1">Uncharacterized protein</fullName>
    </submittedName>
</protein>
<proteinExistence type="predicted"/>
<dbReference type="AlphaFoldDB" id="A0A091FSX0"/>
<reference evidence="1 2" key="1">
    <citation type="submission" date="2014-04" db="EMBL/GenBank/DDBJ databases">
        <title>Genome evolution of avian class.</title>
        <authorList>
            <person name="Zhang G."/>
            <person name="Li C."/>
        </authorList>
    </citation>
    <scope>NUCLEOTIDE SEQUENCE [LARGE SCALE GENOMIC DNA]</scope>
    <source>
        <strain evidence="1">BGI_N302</strain>
    </source>
</reference>
<name>A0A091FSX0_CORBR</name>
<dbReference type="Proteomes" id="UP000052976">
    <property type="component" value="Unassembled WGS sequence"/>
</dbReference>
<evidence type="ECO:0000313" key="2">
    <source>
        <dbReference type="Proteomes" id="UP000052976"/>
    </source>
</evidence>
<organism evidence="1 2">
    <name type="scientific">Corvus brachyrhynchos</name>
    <name type="common">American crow</name>
    <dbReference type="NCBI Taxonomy" id="85066"/>
    <lineage>
        <taxon>Eukaryota</taxon>
        <taxon>Metazoa</taxon>
        <taxon>Chordata</taxon>
        <taxon>Craniata</taxon>
        <taxon>Vertebrata</taxon>
        <taxon>Euteleostomi</taxon>
        <taxon>Archelosauria</taxon>
        <taxon>Archosauria</taxon>
        <taxon>Dinosauria</taxon>
        <taxon>Saurischia</taxon>
        <taxon>Theropoda</taxon>
        <taxon>Coelurosauria</taxon>
        <taxon>Aves</taxon>
        <taxon>Neognathae</taxon>
        <taxon>Neoaves</taxon>
        <taxon>Telluraves</taxon>
        <taxon>Australaves</taxon>
        <taxon>Passeriformes</taxon>
        <taxon>Corvoidea</taxon>
        <taxon>Corvidae</taxon>
        <taxon>Corvus</taxon>
    </lineage>
</organism>
<dbReference type="EMBL" id="KK719561">
    <property type="protein sequence ID" value="KFO64340.1"/>
    <property type="molecule type" value="Genomic_DNA"/>
</dbReference>
<gene>
    <name evidence="1" type="ORF">N302_03266</name>
</gene>
<keyword evidence="2" id="KW-1185">Reference proteome</keyword>
<evidence type="ECO:0000313" key="1">
    <source>
        <dbReference type="EMBL" id="KFO64340.1"/>
    </source>
</evidence>
<feature type="non-terminal residue" evidence="1">
    <location>
        <position position="69"/>
    </location>
</feature>
<sequence length="69" mass="7686">EQGLGHHCQQLGGHPTPRLVIWSVNMAGGRGAGQEGQWQSIYIKIKGEEGRNSERERARSWLRGGYISL</sequence>